<proteinExistence type="predicted"/>
<evidence type="ECO:0000313" key="1">
    <source>
        <dbReference type="Proteomes" id="UP000887579"/>
    </source>
</evidence>
<evidence type="ECO:0000313" key="2">
    <source>
        <dbReference type="WBParaSite" id="ES5_v2.g8554.t1"/>
    </source>
</evidence>
<dbReference type="Proteomes" id="UP000887579">
    <property type="component" value="Unplaced"/>
</dbReference>
<protein>
    <submittedName>
        <fullName evidence="2">Uncharacterized protein</fullName>
    </submittedName>
</protein>
<reference evidence="2" key="1">
    <citation type="submission" date="2022-11" db="UniProtKB">
        <authorList>
            <consortium name="WormBaseParasite"/>
        </authorList>
    </citation>
    <scope>IDENTIFICATION</scope>
</reference>
<accession>A0AC34GV52</accession>
<sequence>MYTKFLILTLLFYFVLGFAATIIATFEYDACTRMESSVKSNVEETDFNDLDTFIVTWNDEYCAAMKDQSVMESPEKSTVIETTKN</sequence>
<dbReference type="WBParaSite" id="ES5_v2.g8554.t1">
    <property type="protein sequence ID" value="ES5_v2.g8554.t1"/>
    <property type="gene ID" value="ES5_v2.g8554"/>
</dbReference>
<name>A0AC34GV52_9BILA</name>
<organism evidence="1 2">
    <name type="scientific">Panagrolaimus sp. ES5</name>
    <dbReference type="NCBI Taxonomy" id="591445"/>
    <lineage>
        <taxon>Eukaryota</taxon>
        <taxon>Metazoa</taxon>
        <taxon>Ecdysozoa</taxon>
        <taxon>Nematoda</taxon>
        <taxon>Chromadorea</taxon>
        <taxon>Rhabditida</taxon>
        <taxon>Tylenchina</taxon>
        <taxon>Panagrolaimomorpha</taxon>
        <taxon>Panagrolaimoidea</taxon>
        <taxon>Panagrolaimidae</taxon>
        <taxon>Panagrolaimus</taxon>
    </lineage>
</organism>